<dbReference type="AlphaFoldDB" id="A0A5K7XNE0"/>
<keyword evidence="2" id="KW-1185">Reference proteome</keyword>
<proteinExistence type="predicted"/>
<evidence type="ECO:0000313" key="2">
    <source>
        <dbReference type="Proteomes" id="UP000326837"/>
    </source>
</evidence>
<dbReference type="EMBL" id="AP021861">
    <property type="protein sequence ID" value="BBO36343.1"/>
    <property type="molecule type" value="Genomic_DNA"/>
</dbReference>
<dbReference type="Proteomes" id="UP000326837">
    <property type="component" value="Chromosome"/>
</dbReference>
<organism evidence="1 2">
    <name type="scientific">Lacipirellula parvula</name>
    <dbReference type="NCBI Taxonomy" id="2650471"/>
    <lineage>
        <taxon>Bacteria</taxon>
        <taxon>Pseudomonadati</taxon>
        <taxon>Planctomycetota</taxon>
        <taxon>Planctomycetia</taxon>
        <taxon>Pirellulales</taxon>
        <taxon>Lacipirellulaceae</taxon>
        <taxon>Lacipirellula</taxon>
    </lineage>
</organism>
<sequence length="40" mass="4699">MAIVFRMSKKINHNGTKHTTKNQKQRQALLAARYRSVRSE</sequence>
<gene>
    <name evidence="1" type="ORF">PLANPX_5955</name>
</gene>
<protein>
    <submittedName>
        <fullName evidence="1">Uncharacterized protein</fullName>
    </submittedName>
</protein>
<dbReference type="KEGG" id="lpav:PLANPX_5955"/>
<reference evidence="2" key="1">
    <citation type="submission" date="2019-10" db="EMBL/GenBank/DDBJ databases">
        <title>Lacipirellula parvula gen. nov., sp. nov., representing a lineage of planctomycetes widespread in freshwater anoxic habitats, and description of the family Lacipirellulaceae.</title>
        <authorList>
            <person name="Dedysh S.N."/>
            <person name="Kulichevskaya I.S."/>
            <person name="Beletsky A.V."/>
            <person name="Rakitin A.L."/>
            <person name="Mardanov A.V."/>
            <person name="Ivanova A.A."/>
            <person name="Saltykova V.X."/>
            <person name="Rijpstra W.I.C."/>
            <person name="Sinninghe Damste J.S."/>
            <person name="Ravin N.V."/>
        </authorList>
    </citation>
    <scope>NUCLEOTIDE SEQUENCE [LARGE SCALE GENOMIC DNA]</scope>
    <source>
        <strain evidence="2">PX69</strain>
    </source>
</reference>
<evidence type="ECO:0000313" key="1">
    <source>
        <dbReference type="EMBL" id="BBO36343.1"/>
    </source>
</evidence>
<accession>A0A5K7XNE0</accession>
<name>A0A5K7XNE0_9BACT</name>